<feature type="domain" description="FAD/NAD(P)-binding" evidence="4">
    <location>
        <begin position="3"/>
        <end position="301"/>
    </location>
</feature>
<dbReference type="HOGENOM" id="CLU_003291_4_4_2"/>
<dbReference type="EMBL" id="CP005290">
    <property type="protein sequence ID" value="AGK60049.1"/>
    <property type="molecule type" value="Genomic_DNA"/>
</dbReference>
<evidence type="ECO:0008006" key="8">
    <source>
        <dbReference type="Google" id="ProtNLM"/>
    </source>
</evidence>
<keyword evidence="2" id="KW-0285">Flavoprotein</keyword>
<dbReference type="InterPro" id="IPR041575">
    <property type="entry name" value="Rubredoxin_C"/>
</dbReference>
<keyword evidence="3" id="KW-0274">FAD</keyword>
<organism evidence="6 7">
    <name type="scientific">Archaeoglobus sulfaticallidus PM70-1</name>
    <dbReference type="NCBI Taxonomy" id="387631"/>
    <lineage>
        <taxon>Archaea</taxon>
        <taxon>Methanobacteriati</taxon>
        <taxon>Methanobacteriota</taxon>
        <taxon>Archaeoglobi</taxon>
        <taxon>Archaeoglobales</taxon>
        <taxon>Archaeoglobaceae</taxon>
        <taxon>Archaeoglobus</taxon>
    </lineage>
</organism>
<dbReference type="RefSeq" id="WP_015589648.1">
    <property type="nucleotide sequence ID" value="NC_021169.1"/>
</dbReference>
<dbReference type="InterPro" id="IPR050260">
    <property type="entry name" value="FAD-bd_OxRdtase"/>
</dbReference>
<dbReference type="GeneID" id="15391659"/>
<proteinExistence type="predicted"/>
<dbReference type="OrthoDB" id="28009at2157"/>
<dbReference type="KEGG" id="ast:Asulf_00013"/>
<evidence type="ECO:0000259" key="4">
    <source>
        <dbReference type="Pfam" id="PF07992"/>
    </source>
</evidence>
<dbReference type="eggNOG" id="arCOG01070">
    <property type="taxonomic scope" value="Archaea"/>
</dbReference>
<dbReference type="InterPro" id="IPR016156">
    <property type="entry name" value="FAD/NAD-linked_Rdtase_dimer_sf"/>
</dbReference>
<dbReference type="Gene3D" id="3.30.390.30">
    <property type="match status" value="1"/>
</dbReference>
<evidence type="ECO:0000259" key="5">
    <source>
        <dbReference type="Pfam" id="PF18267"/>
    </source>
</evidence>
<reference evidence="6 7" key="1">
    <citation type="journal article" date="2013" name="Genome Announc.">
        <title>Complete Genome Sequence of the Thermophilic and Facultatively Chemolithoautotrophic Sulfate Reducer Archaeoglobus sulfaticallidus Strain PM70-1T.</title>
        <authorList>
            <person name="Stokke R."/>
            <person name="Hocking W.P."/>
            <person name="Steinsbu B.O."/>
            <person name="Steen I.H."/>
        </authorList>
    </citation>
    <scope>NUCLEOTIDE SEQUENCE [LARGE SCALE GENOMIC DNA]</scope>
    <source>
        <strain evidence="6">PM70-1</strain>
    </source>
</reference>
<gene>
    <name evidence="6" type="ORF">Asulf_00013</name>
</gene>
<dbReference type="PROSITE" id="PS51257">
    <property type="entry name" value="PROKAR_LIPOPROTEIN"/>
    <property type="match status" value="1"/>
</dbReference>
<dbReference type="STRING" id="387631.Asulf_00013"/>
<sequence length="432" mass="48306">MKFDVVVIGNSAGGIGCIEAIRSRNRDLTIAVISEEEYHTYSKALIPYYLSGRISREKMYYRPPDFYEKMDVTPILGKRAVSINVSEKKVILDSGEEIEYGKLLIATGGKPFIPQMEGFDPKLENAFSFVTMDDALGIEKELEDAKKAVILGGGVIGLMAAEVLAEKGLEVHVIELADRVLAPVVDERTSEIVQRVFDEHGVSIHTGLTIKKVNSSNNRVYSVTLTDGREIECDLMIVAVGVVPNIDLVRDSEIEVNRGIVVNRKMETSAKDVYACGDCAEVYDFMIDDRRLLPLWPNAYYGGRVAGLNIAGGSAEFEGTSMNAMHFFDVYIINAGLNITDEIAEKEGYEVLIRFDPERKVYRRIAIKDGLIKGIVLVGKVDRAGIYLNLMKRKIDVTEFKERLLDYDFGYTKLPEHIRWDLLKDDVVLGII</sequence>
<dbReference type="Pfam" id="PF18267">
    <property type="entry name" value="Rubredoxin_C"/>
    <property type="match status" value="1"/>
</dbReference>
<evidence type="ECO:0000313" key="6">
    <source>
        <dbReference type="EMBL" id="AGK60049.1"/>
    </source>
</evidence>
<dbReference type="AlphaFoldDB" id="N0B8W8"/>
<dbReference type="PRINTS" id="PR00411">
    <property type="entry name" value="PNDRDTASEI"/>
</dbReference>
<dbReference type="InterPro" id="IPR023753">
    <property type="entry name" value="FAD/NAD-binding_dom"/>
</dbReference>
<protein>
    <recommendedName>
        <fullName evidence="8">NAD(P)H-nitrite reductase</fullName>
    </recommendedName>
</protein>
<accession>N0B8W8</accession>
<name>N0B8W8_9EURY</name>
<dbReference type="PANTHER" id="PTHR43429">
    <property type="entry name" value="PYRIDINE NUCLEOTIDE-DISULFIDE OXIDOREDUCTASE DOMAIN-CONTAINING"/>
    <property type="match status" value="1"/>
</dbReference>
<comment type="cofactor">
    <cofactor evidence="1">
        <name>FAD</name>
        <dbReference type="ChEBI" id="CHEBI:57692"/>
    </cofactor>
</comment>
<dbReference type="PRINTS" id="PR00368">
    <property type="entry name" value="FADPNR"/>
</dbReference>
<evidence type="ECO:0000256" key="2">
    <source>
        <dbReference type="ARBA" id="ARBA00022630"/>
    </source>
</evidence>
<dbReference type="PANTHER" id="PTHR43429:SF3">
    <property type="entry name" value="NITRITE REDUCTASE [NAD(P)H]"/>
    <property type="match status" value="1"/>
</dbReference>
<dbReference type="GO" id="GO:0016491">
    <property type="term" value="F:oxidoreductase activity"/>
    <property type="evidence" value="ECO:0007669"/>
    <property type="project" value="InterPro"/>
</dbReference>
<dbReference type="Pfam" id="PF07992">
    <property type="entry name" value="Pyr_redox_2"/>
    <property type="match status" value="1"/>
</dbReference>
<keyword evidence="7" id="KW-1185">Reference proteome</keyword>
<dbReference type="Gene3D" id="3.50.50.60">
    <property type="entry name" value="FAD/NAD(P)-binding domain"/>
    <property type="match status" value="2"/>
</dbReference>
<feature type="domain" description="NADH-rubredoxin oxidoreductase C-terminal" evidence="5">
    <location>
        <begin position="342"/>
        <end position="395"/>
    </location>
</feature>
<dbReference type="Proteomes" id="UP000013307">
    <property type="component" value="Chromosome"/>
</dbReference>
<dbReference type="SUPFAM" id="SSF51905">
    <property type="entry name" value="FAD/NAD(P)-binding domain"/>
    <property type="match status" value="2"/>
</dbReference>
<dbReference type="InterPro" id="IPR036188">
    <property type="entry name" value="FAD/NAD-bd_sf"/>
</dbReference>
<evidence type="ECO:0000256" key="3">
    <source>
        <dbReference type="ARBA" id="ARBA00022827"/>
    </source>
</evidence>
<evidence type="ECO:0000313" key="7">
    <source>
        <dbReference type="Proteomes" id="UP000013307"/>
    </source>
</evidence>
<evidence type="ECO:0000256" key="1">
    <source>
        <dbReference type="ARBA" id="ARBA00001974"/>
    </source>
</evidence>